<keyword evidence="4" id="KW-1185">Reference proteome</keyword>
<accession>A0A1Q8YD31</accession>
<dbReference type="SUPFAM" id="SSF52266">
    <property type="entry name" value="SGNH hydrolase"/>
    <property type="match status" value="1"/>
</dbReference>
<dbReference type="GO" id="GO:0016298">
    <property type="term" value="F:lipase activity"/>
    <property type="evidence" value="ECO:0007669"/>
    <property type="project" value="InterPro"/>
</dbReference>
<protein>
    <submittedName>
        <fullName evidence="3">GDSL-like Lipase/Acylhydrolase family protein</fullName>
    </submittedName>
</protein>
<dbReference type="CDD" id="cd01846">
    <property type="entry name" value="fatty_acyltransferase_like"/>
    <property type="match status" value="1"/>
</dbReference>
<reference evidence="3 4" key="1">
    <citation type="submission" date="2017-01" db="EMBL/GenBank/DDBJ databases">
        <title>Genome sequence of Rhodoferax antarcticus ANT.BR, a psychrophilic purple nonsulfur bacterium from an Antarctic microbial mat.</title>
        <authorList>
            <person name="Baker J."/>
            <person name="Riester C."/>
            <person name="Skinner B."/>
            <person name="Newell A."/>
            <person name="Swingley W."/>
            <person name="Madigan M."/>
            <person name="Jung D."/>
            <person name="Asao M."/>
            <person name="Chen M."/>
            <person name="Loughlin P."/>
            <person name="Pan H."/>
            <person name="Lin S."/>
            <person name="Li N."/>
            <person name="Shaw J."/>
            <person name="Prado M."/>
            <person name="Sherman C."/>
            <person name="Li X."/>
            <person name="Tang J."/>
            <person name="Blankenship R."/>
            <person name="Zhao T."/>
            <person name="Touchman J."/>
            <person name="Sattley M."/>
        </authorList>
    </citation>
    <scope>NUCLEOTIDE SEQUENCE [LARGE SCALE GENOMIC DNA]</scope>
    <source>
        <strain evidence="3 4">ANT.BR</strain>
    </source>
</reference>
<dbReference type="Pfam" id="PF00657">
    <property type="entry name" value="Lipase_GDSL"/>
    <property type="match status" value="1"/>
</dbReference>
<dbReference type="PANTHER" id="PTHR45648:SF22">
    <property type="entry name" value="GDSL LIPASE_ACYLHYDROLASE FAMILY PROTEIN (AFU_ORTHOLOGUE AFUA_4G14700)"/>
    <property type="match status" value="1"/>
</dbReference>
<feature type="chain" id="PRO_5013362521" evidence="2">
    <location>
        <begin position="25"/>
        <end position="350"/>
    </location>
</feature>
<dbReference type="InterPro" id="IPR008265">
    <property type="entry name" value="Lipase_GDSL_AS"/>
</dbReference>
<dbReference type="RefSeq" id="WP_075586466.1">
    <property type="nucleotide sequence ID" value="NZ_MSYM01000013.1"/>
</dbReference>
<dbReference type="Proteomes" id="UP000185911">
    <property type="component" value="Unassembled WGS sequence"/>
</dbReference>
<feature type="signal peptide" evidence="2">
    <location>
        <begin position="1"/>
        <end position="24"/>
    </location>
</feature>
<sequence length="350" mass="37141">MTRFFQKLLLALSVALMLALDAHASLTTLNQLFVFGDSLSDGGNYSGPGAFPPYPFADTRYSNGPTAVEYLWQAYHSGDTTFKPSNFGGTNYALGGATSGSLNYNANALNPSVPDALKTFFADQGGVASQVSKFTTDFRGSIVPDESLFVIWAFPNDVFSNALLGAAGLSPKELITTGVTNIVGAVQQLSGKGATNFLIPNMPDLGKTPAFSGDPSLSANVSGLTVAFNTALAGALTALDQGMNEVSITQFDTFGALNAIIADKELFGFTNVTQQCVANLQNGRCNDPNTWLFWDGVHPTTAGHTILGAQFAAAIPEPDSLWLVALALMLLTVRGQLHRRRWAQRGINTR</sequence>
<dbReference type="STRING" id="81479.RA876_04985"/>
<evidence type="ECO:0000256" key="2">
    <source>
        <dbReference type="SAM" id="SignalP"/>
    </source>
</evidence>
<dbReference type="AlphaFoldDB" id="A0A1Q8YD31"/>
<dbReference type="InterPro" id="IPR001087">
    <property type="entry name" value="GDSL"/>
</dbReference>
<comment type="caution">
    <text evidence="3">The sequence shown here is derived from an EMBL/GenBank/DDBJ whole genome shotgun (WGS) entry which is preliminary data.</text>
</comment>
<name>A0A1Q8YD31_9BURK</name>
<keyword evidence="1 3" id="KW-0378">Hydrolase</keyword>
<proteinExistence type="predicted"/>
<gene>
    <name evidence="3" type="ORF">BLL52_2141</name>
</gene>
<organism evidence="3 4">
    <name type="scientific">Rhodoferax antarcticus ANT.BR</name>
    <dbReference type="NCBI Taxonomy" id="1111071"/>
    <lineage>
        <taxon>Bacteria</taxon>
        <taxon>Pseudomonadati</taxon>
        <taxon>Pseudomonadota</taxon>
        <taxon>Betaproteobacteria</taxon>
        <taxon>Burkholderiales</taxon>
        <taxon>Comamonadaceae</taxon>
        <taxon>Rhodoferax</taxon>
    </lineage>
</organism>
<keyword evidence="2" id="KW-0732">Signal</keyword>
<dbReference type="PROSITE" id="PS01098">
    <property type="entry name" value="LIPASE_GDSL_SER"/>
    <property type="match status" value="1"/>
</dbReference>
<evidence type="ECO:0000256" key="1">
    <source>
        <dbReference type="ARBA" id="ARBA00022801"/>
    </source>
</evidence>
<dbReference type="InterPro" id="IPR051058">
    <property type="entry name" value="GDSL_Est/Lipase"/>
</dbReference>
<dbReference type="GO" id="GO:0006629">
    <property type="term" value="P:lipid metabolic process"/>
    <property type="evidence" value="ECO:0007669"/>
    <property type="project" value="InterPro"/>
</dbReference>
<dbReference type="PANTHER" id="PTHR45648">
    <property type="entry name" value="GDSL LIPASE/ACYLHYDROLASE FAMILY PROTEIN (AFU_ORTHOLOGUE AFUA_4G14700)"/>
    <property type="match status" value="1"/>
</dbReference>
<evidence type="ECO:0000313" key="4">
    <source>
        <dbReference type="Proteomes" id="UP000185911"/>
    </source>
</evidence>
<evidence type="ECO:0000313" key="3">
    <source>
        <dbReference type="EMBL" id="OLP05912.1"/>
    </source>
</evidence>
<dbReference type="Gene3D" id="3.40.50.1110">
    <property type="entry name" value="SGNH hydrolase"/>
    <property type="match status" value="1"/>
</dbReference>
<dbReference type="InterPro" id="IPR036514">
    <property type="entry name" value="SGNH_hydro_sf"/>
</dbReference>
<dbReference type="EMBL" id="MSYM01000013">
    <property type="protein sequence ID" value="OLP05912.1"/>
    <property type="molecule type" value="Genomic_DNA"/>
</dbReference>